<dbReference type="PANTHER" id="PTHR15730">
    <property type="entry name" value="EXPERIMENTAL AUTOIMMUNE PROSTATITIS ANTIGEN 2-RELATED"/>
    <property type="match status" value="1"/>
</dbReference>
<feature type="signal peptide" evidence="1">
    <location>
        <begin position="1"/>
        <end position="32"/>
    </location>
</feature>
<name>A0A2V5K1C1_9BACL</name>
<dbReference type="Gene3D" id="2.60.40.10">
    <property type="entry name" value="Immunoglobulins"/>
    <property type="match status" value="1"/>
</dbReference>
<proteinExistence type="predicted"/>
<dbReference type="InterPro" id="IPR035423">
    <property type="entry name" value="M60-like_N"/>
</dbReference>
<dbReference type="Proteomes" id="UP000247476">
    <property type="component" value="Unassembled WGS sequence"/>
</dbReference>
<dbReference type="AlphaFoldDB" id="A0A2V5K1C1"/>
<keyword evidence="1" id="KW-0732">Signal</keyword>
<dbReference type="Pfam" id="PF13402">
    <property type="entry name" value="Peptidase_M60"/>
    <property type="match status" value="1"/>
</dbReference>
<dbReference type="InterPro" id="IPR031161">
    <property type="entry name" value="Peptidase_M60_dom"/>
</dbReference>
<evidence type="ECO:0000259" key="2">
    <source>
        <dbReference type="PROSITE" id="PS51723"/>
    </source>
</evidence>
<dbReference type="SMART" id="SM01276">
    <property type="entry name" value="M60-like"/>
    <property type="match status" value="1"/>
</dbReference>
<feature type="domain" description="Peptidase M60" evidence="2">
    <location>
        <begin position="429"/>
        <end position="737"/>
    </location>
</feature>
<dbReference type="InterPro" id="IPR013783">
    <property type="entry name" value="Ig-like_fold"/>
</dbReference>
<evidence type="ECO:0000313" key="3">
    <source>
        <dbReference type="EMBL" id="PYI51514.1"/>
    </source>
</evidence>
<evidence type="ECO:0000313" key="4">
    <source>
        <dbReference type="Proteomes" id="UP000247476"/>
    </source>
</evidence>
<sequence>MNRHAKKSVRLLASLVALTICVLPPVSTLSAAADGTLSSSVQNSTAARAATQHDLDVIYKDLSGYPSVSATYNGGVAAIGDNAFVLAVNPDTTPILAAARYGAGKVVVAGDDSYFKFTPDIADDRKTVARNILLWLTEDSDTLTYQEALDGKGKLPMLSATWKNYKIENGAPIELFNAAKFTAEHLDPARYPVAYVDGTLRAEEIDALEAYVRQGGHVVVPLKGWVMEQYPHVFLGSEYEGRSGKLSDDFPVQRLLNRMGLGLMNNTATTRTATLPKLTAEQSANYHAVKLVEQAKAIEAGTLSPDDVNVGPPGADAAKKLQIIAAVAGGTFSSVSPASPLYEAVQRDAAELDTRLAFPLDRSKAPYTSALLAYKLNRVGTNLDAPKSPYADNFPGAVPAGAPTVPNRVVRVDFDYSTFDYLRQGTVPKNWISTGLYAPAGEWVTVNVPAGTTNLDVQVGAHTDNLTSQNVWKRVPVITQRKTLVPGENRIRSPYGGLIYLIPTKPQPGVAKDISIAGGFAAPYYVLGQTSADEWRTTVRNNPAPWAELQGRRVIVTLPSEVVRSLDDPRELMEKWDAIVDYQDEVAGLSPDNPLPHKSANLPFRYVADRQISAGFMHAGYPIMFQIDPSAAHAVDINRVTRGGWGFWHETGHEFQQGAWNWNVTGEITVNIYSLYVQQKFGNSSNLLIRNAEGKDFYDRAFDYMASSIPNKSFGDTAQLDLFGYLVLFRQLSLAYGWEFYAKLHRAYRELPAAQLPKTNQEEIDTFVVMASKTAGENLTAFFDKWAVPYSKDAVRAQIAALNLPMPAQDIWTLRETNVLSAPEIVLEPAKEWHNGEVRVTVNVQTSGTAGLRGQYKLGPNGKWTDYTGPVTVEAEGGTAVYARSAELSGVTGPEAVKTVKIDRIAPAVEATVTQSVYQTERLTIPVTVSDGESGVAATTVRLDGKEVAAPVAIEPLSLAAGPHTLRVEAVDAAGNAVAKEFAFEVAIDAAHLAEAVQAGRAKGWIGNEGIARSLLAKIERLQQQPAGSQEASNALNALENEVNAQSGKHIDAGFAGLLIGDIAYIKSRSANP</sequence>
<dbReference type="EMBL" id="QJVJ01000012">
    <property type="protein sequence ID" value="PYI51514.1"/>
    <property type="molecule type" value="Genomic_DNA"/>
</dbReference>
<reference evidence="3 4" key="1">
    <citation type="submission" date="2018-05" db="EMBL/GenBank/DDBJ databases">
        <title>Paenibacillus flagellatus sp. nov., isolated from selenium mineral soil.</title>
        <authorList>
            <person name="Dai X."/>
        </authorList>
    </citation>
    <scope>NUCLEOTIDE SEQUENCE [LARGE SCALE GENOMIC DNA]</scope>
    <source>
        <strain evidence="3 4">DXL2</strain>
    </source>
</reference>
<dbReference type="OrthoDB" id="197688at2"/>
<gene>
    <name evidence="3" type="ORF">DLM86_24130</name>
</gene>
<comment type="caution">
    <text evidence="3">The sequence shown here is derived from an EMBL/GenBank/DDBJ whole genome shotgun (WGS) entry which is preliminary data.</text>
</comment>
<dbReference type="InterPro" id="IPR042279">
    <property type="entry name" value="Pep_M60_3"/>
</dbReference>
<dbReference type="Gene3D" id="1.10.390.30">
    <property type="entry name" value="Peptidase M60, enhancin-like domain 3"/>
    <property type="match status" value="1"/>
</dbReference>
<dbReference type="RefSeq" id="WP_110842636.1">
    <property type="nucleotide sequence ID" value="NZ_QJVJ01000012.1"/>
</dbReference>
<dbReference type="Pfam" id="PF17291">
    <property type="entry name" value="M60-like_N"/>
    <property type="match status" value="1"/>
</dbReference>
<feature type="chain" id="PRO_5015936448" description="Peptidase M60 domain-containing protein" evidence="1">
    <location>
        <begin position="33"/>
        <end position="1073"/>
    </location>
</feature>
<dbReference type="InterPro" id="IPR051244">
    <property type="entry name" value="TCAF"/>
</dbReference>
<evidence type="ECO:0000256" key="1">
    <source>
        <dbReference type="SAM" id="SignalP"/>
    </source>
</evidence>
<dbReference type="PANTHER" id="PTHR15730:SF5">
    <property type="entry name" value="SI:CH211-210B2.2-RELATED"/>
    <property type="match status" value="1"/>
</dbReference>
<protein>
    <recommendedName>
        <fullName evidence="2">Peptidase M60 domain-containing protein</fullName>
    </recommendedName>
</protein>
<dbReference type="Gene3D" id="2.60.120.1250">
    <property type="entry name" value="Peptidase M60, enhancin-like domain 1"/>
    <property type="match status" value="1"/>
</dbReference>
<dbReference type="Gene3D" id="3.40.390.80">
    <property type="entry name" value="Peptidase M60, enhancin-like domain 2"/>
    <property type="match status" value="1"/>
</dbReference>
<accession>A0A2V5K1C1</accession>
<keyword evidence="4" id="KW-1185">Reference proteome</keyword>
<dbReference type="PROSITE" id="PS51723">
    <property type="entry name" value="PEPTIDASE_M60"/>
    <property type="match status" value="1"/>
</dbReference>
<organism evidence="3 4">
    <name type="scientific">Paenibacillus flagellatus</name>
    <dbReference type="NCBI Taxonomy" id="2211139"/>
    <lineage>
        <taxon>Bacteria</taxon>
        <taxon>Bacillati</taxon>
        <taxon>Bacillota</taxon>
        <taxon>Bacilli</taxon>
        <taxon>Bacillales</taxon>
        <taxon>Paenibacillaceae</taxon>
        <taxon>Paenibacillus</taxon>
    </lineage>
</organism>